<name>A0ABV8QYY3_9MICC</name>
<reference evidence="2" key="1">
    <citation type="journal article" date="2019" name="Int. J. Syst. Evol. Microbiol.">
        <title>The Global Catalogue of Microorganisms (GCM) 10K type strain sequencing project: providing services to taxonomists for standard genome sequencing and annotation.</title>
        <authorList>
            <consortium name="The Broad Institute Genomics Platform"/>
            <consortium name="The Broad Institute Genome Sequencing Center for Infectious Disease"/>
            <person name="Wu L."/>
            <person name="Ma J."/>
        </authorList>
    </citation>
    <scope>NUCLEOTIDE SEQUENCE [LARGE SCALE GENOMIC DNA]</scope>
    <source>
        <strain evidence="2">CGMCC 1.10698</strain>
    </source>
</reference>
<dbReference type="RefSeq" id="WP_230066648.1">
    <property type="nucleotide sequence ID" value="NZ_BAABLL010000019.1"/>
</dbReference>
<accession>A0ABV8QYY3</accession>
<gene>
    <name evidence="1" type="ORF">ACFOW9_05390</name>
</gene>
<organism evidence="1 2">
    <name type="scientific">Arthrobacter cryoconiti</name>
    <dbReference type="NCBI Taxonomy" id="748907"/>
    <lineage>
        <taxon>Bacteria</taxon>
        <taxon>Bacillati</taxon>
        <taxon>Actinomycetota</taxon>
        <taxon>Actinomycetes</taxon>
        <taxon>Micrococcales</taxon>
        <taxon>Micrococcaceae</taxon>
        <taxon>Arthrobacter</taxon>
    </lineage>
</organism>
<comment type="caution">
    <text evidence="1">The sequence shown here is derived from an EMBL/GenBank/DDBJ whole genome shotgun (WGS) entry which is preliminary data.</text>
</comment>
<keyword evidence="2" id="KW-1185">Reference proteome</keyword>
<protein>
    <recommendedName>
        <fullName evidence="3">Camelysin metallo-endopeptidase</fullName>
    </recommendedName>
</protein>
<evidence type="ECO:0000313" key="1">
    <source>
        <dbReference type="EMBL" id="MFC4265031.1"/>
    </source>
</evidence>
<evidence type="ECO:0000313" key="2">
    <source>
        <dbReference type="Proteomes" id="UP001595773"/>
    </source>
</evidence>
<dbReference type="Proteomes" id="UP001595773">
    <property type="component" value="Unassembled WGS sequence"/>
</dbReference>
<sequence length="213" mass="22218">MNASTAPSTRKIRARKIAAFGAAPVAILLAGGMVWQASYAAFSATTRNSGSSWSSGQVSLTDDDTGRAAFTVNNLVPNQTGQKCIVVTSNSSVAGEVRTYIQNLAKSPQGLDDHLKMTMELGTGGTFNDCTGFTPTSAPIVAQPLSTLATANGDFAHGGTSWQTAGTPGESKSYRATWTFDTTTMTQSEIDALQGAQTSVDLVWELQSNAPTP</sequence>
<dbReference type="EMBL" id="JBHSCQ010000005">
    <property type="protein sequence ID" value="MFC4265031.1"/>
    <property type="molecule type" value="Genomic_DNA"/>
</dbReference>
<proteinExistence type="predicted"/>
<evidence type="ECO:0008006" key="3">
    <source>
        <dbReference type="Google" id="ProtNLM"/>
    </source>
</evidence>